<feature type="signal peptide" evidence="2">
    <location>
        <begin position="1"/>
        <end position="15"/>
    </location>
</feature>
<keyword evidence="4" id="KW-1185">Reference proteome</keyword>
<protein>
    <submittedName>
        <fullName evidence="3">Uncharacterized protein</fullName>
    </submittedName>
</protein>
<dbReference type="EMBL" id="KQ459920">
    <property type="protein sequence ID" value="KPJ19321.1"/>
    <property type="molecule type" value="Genomic_DNA"/>
</dbReference>
<accession>A0A0N1IQ14</accession>
<feature type="chain" id="PRO_5012542782" evidence="2">
    <location>
        <begin position="16"/>
        <end position="320"/>
    </location>
</feature>
<feature type="region of interest" description="Disordered" evidence="1">
    <location>
        <begin position="285"/>
        <end position="305"/>
    </location>
</feature>
<sequence length="320" mass="36465">MKSLLCLFFIVAAKAANLTIKLDEITIIPNIEKKEYRKSFVNEVINIFSALKNDNSSNNPVINQRSKDEISYSHVLYNFLNKTYVCGSPKSKEIAPDLLATIEAISQLPFMDYIITDPVKINTVNTVKKCASDTKTRYKSKKKKSKRKKDVTRSKKNETFFTGAFEESVATKEKDDKKIISIETKKLKDLKSNNAVIDQFRTILDGIIDDIDSKNGNKVEGKQVKIIFEIGDNLKSELNRKAIPKEEYKAKEIDKDRLTINDVLYRTNTAIKKIEESDGDLLRRRIESENDSDEKNTTEEDKTAKTLTYICPVSAPTNLE</sequence>
<evidence type="ECO:0000256" key="1">
    <source>
        <dbReference type="SAM" id="MobiDB-lite"/>
    </source>
</evidence>
<gene>
    <name evidence="3" type="ORF">RR48_01571</name>
</gene>
<name>A0A0N1IQ14_PAPMA</name>
<proteinExistence type="predicted"/>
<evidence type="ECO:0000256" key="2">
    <source>
        <dbReference type="SAM" id="SignalP"/>
    </source>
</evidence>
<organism evidence="3 4">
    <name type="scientific">Papilio machaon</name>
    <name type="common">Old World swallowtail butterfly</name>
    <dbReference type="NCBI Taxonomy" id="76193"/>
    <lineage>
        <taxon>Eukaryota</taxon>
        <taxon>Metazoa</taxon>
        <taxon>Ecdysozoa</taxon>
        <taxon>Arthropoda</taxon>
        <taxon>Hexapoda</taxon>
        <taxon>Insecta</taxon>
        <taxon>Pterygota</taxon>
        <taxon>Neoptera</taxon>
        <taxon>Endopterygota</taxon>
        <taxon>Lepidoptera</taxon>
        <taxon>Glossata</taxon>
        <taxon>Ditrysia</taxon>
        <taxon>Papilionoidea</taxon>
        <taxon>Papilionidae</taxon>
        <taxon>Papilioninae</taxon>
        <taxon>Papilio</taxon>
    </lineage>
</organism>
<keyword evidence="2" id="KW-0732">Signal</keyword>
<feature type="compositionally biased region" description="Basic and acidic residues" evidence="1">
    <location>
        <begin position="285"/>
        <end position="304"/>
    </location>
</feature>
<dbReference type="InParanoid" id="A0A0N1IQ14"/>
<dbReference type="Proteomes" id="UP000053240">
    <property type="component" value="Unassembled WGS sequence"/>
</dbReference>
<reference evidence="3 4" key="1">
    <citation type="journal article" date="2015" name="Nat. Commun.">
        <title>Outbred genome sequencing and CRISPR/Cas9 gene editing in butterflies.</title>
        <authorList>
            <person name="Li X."/>
            <person name="Fan D."/>
            <person name="Zhang W."/>
            <person name="Liu G."/>
            <person name="Zhang L."/>
            <person name="Zhao L."/>
            <person name="Fang X."/>
            <person name="Chen L."/>
            <person name="Dong Y."/>
            <person name="Chen Y."/>
            <person name="Ding Y."/>
            <person name="Zhao R."/>
            <person name="Feng M."/>
            <person name="Zhu Y."/>
            <person name="Feng Y."/>
            <person name="Jiang X."/>
            <person name="Zhu D."/>
            <person name="Xiang H."/>
            <person name="Feng X."/>
            <person name="Li S."/>
            <person name="Wang J."/>
            <person name="Zhang G."/>
            <person name="Kronforst M.R."/>
            <person name="Wang W."/>
        </authorList>
    </citation>
    <scope>NUCLEOTIDE SEQUENCE [LARGE SCALE GENOMIC DNA]</scope>
    <source>
        <strain evidence="3">Ya'a_city_454_Pm</strain>
        <tissue evidence="3">Whole body</tissue>
    </source>
</reference>
<evidence type="ECO:0000313" key="4">
    <source>
        <dbReference type="Proteomes" id="UP000053240"/>
    </source>
</evidence>
<dbReference type="AlphaFoldDB" id="A0A0N1IQ14"/>
<evidence type="ECO:0000313" key="3">
    <source>
        <dbReference type="EMBL" id="KPJ19321.1"/>
    </source>
</evidence>